<evidence type="ECO:0000259" key="6">
    <source>
        <dbReference type="Pfam" id="PF00675"/>
    </source>
</evidence>
<dbReference type="Proteomes" id="UP000317638">
    <property type="component" value="Unassembled WGS sequence"/>
</dbReference>
<dbReference type="Pfam" id="PF00675">
    <property type="entry name" value="Peptidase_M16"/>
    <property type="match status" value="1"/>
</dbReference>
<evidence type="ECO:0000256" key="5">
    <source>
        <dbReference type="ARBA" id="ARBA00023049"/>
    </source>
</evidence>
<dbReference type="GO" id="GO:0008237">
    <property type="term" value="F:metallopeptidase activity"/>
    <property type="evidence" value="ECO:0007669"/>
    <property type="project" value="UniProtKB-KW"/>
</dbReference>
<dbReference type="OrthoDB" id="9811314at2"/>
<evidence type="ECO:0000256" key="4">
    <source>
        <dbReference type="ARBA" id="ARBA00022833"/>
    </source>
</evidence>
<dbReference type="GO" id="GO:0046872">
    <property type="term" value="F:metal ion binding"/>
    <property type="evidence" value="ECO:0007669"/>
    <property type="project" value="InterPro"/>
</dbReference>
<dbReference type="InterPro" id="IPR007863">
    <property type="entry name" value="Peptidase_M16_C"/>
</dbReference>
<evidence type="ECO:0000313" key="9">
    <source>
        <dbReference type="Proteomes" id="UP000317638"/>
    </source>
</evidence>
<feature type="domain" description="Peptidase M16 N-terminal" evidence="6">
    <location>
        <begin position="22"/>
        <end position="158"/>
    </location>
</feature>
<dbReference type="PANTHER" id="PTHR43690">
    <property type="entry name" value="NARDILYSIN"/>
    <property type="match status" value="1"/>
</dbReference>
<keyword evidence="2" id="KW-0645">Protease</keyword>
<name>A0A553JYG7_9ACTN</name>
<protein>
    <submittedName>
        <fullName evidence="8">Insulinase family protein</fullName>
    </submittedName>
</protein>
<keyword evidence="4" id="KW-0862">Zinc</keyword>
<sequence length="424" mass="46226">MTTGPELAYELATHTLGNGLQVCVQPDPQAPAVAVNLWYEVGSYDEQPGRSGFAHLFEHLMFQGSRDVASGEHMAGVEAVGGSVNATTSTDRTNYFETVPVGALELSLWLEANRMDSLAITQANFDAQVEVVKEEKRQRYDNQPYGDLFELLVAHHFDATHPYGHLPIGSMQDLDDAGLGDVQAFFDAWYRPSNARLVLSGNVAVDQAIELVERHFGSLPALPRPQHAEAPPALSAPMVTRVSRNVPHSLLYASWPTPPAAHVDQLALDIALAILTDGHTSRLHRALVRSRNVAEEVHSASLLHLRAGSVATLLARPADGVPTDAVAEALREELAAFTVTGPTEEELARARAQFERDWLLDLATVEARADMINDSWLTHGDPTRVNLRLAELAALTPEDVRRVVGQHLGPAPSELHYLAKESSR</sequence>
<dbReference type="Gene3D" id="3.30.830.10">
    <property type="entry name" value="Metalloenzyme, LuxS/M16 peptidase-like"/>
    <property type="match status" value="2"/>
</dbReference>
<evidence type="ECO:0000256" key="3">
    <source>
        <dbReference type="ARBA" id="ARBA00022801"/>
    </source>
</evidence>
<organism evidence="8 9">
    <name type="scientific">Tessaracoccus rhinocerotis</name>
    <dbReference type="NCBI Taxonomy" id="1689449"/>
    <lineage>
        <taxon>Bacteria</taxon>
        <taxon>Bacillati</taxon>
        <taxon>Actinomycetota</taxon>
        <taxon>Actinomycetes</taxon>
        <taxon>Propionibacteriales</taxon>
        <taxon>Propionibacteriaceae</taxon>
        <taxon>Tessaracoccus</taxon>
    </lineage>
</organism>
<evidence type="ECO:0000313" key="8">
    <source>
        <dbReference type="EMBL" id="TRY17490.1"/>
    </source>
</evidence>
<comment type="similarity">
    <text evidence="1">Belongs to the peptidase M16 family.</text>
</comment>
<gene>
    <name evidence="8" type="ORF">FOJ82_13280</name>
</gene>
<feature type="domain" description="Peptidase M16 C-terminal" evidence="7">
    <location>
        <begin position="180"/>
        <end position="353"/>
    </location>
</feature>
<keyword evidence="5" id="KW-0482">Metalloprotease</keyword>
<comment type="caution">
    <text evidence="8">The sequence shown here is derived from an EMBL/GenBank/DDBJ whole genome shotgun (WGS) entry which is preliminary data.</text>
</comment>
<evidence type="ECO:0000256" key="2">
    <source>
        <dbReference type="ARBA" id="ARBA00022670"/>
    </source>
</evidence>
<reference evidence="8 9" key="1">
    <citation type="submission" date="2019-07" db="EMBL/GenBank/DDBJ databases">
        <authorList>
            <person name="Zhou L.-Y."/>
        </authorList>
    </citation>
    <scope>NUCLEOTIDE SEQUENCE [LARGE SCALE GENOMIC DNA]</scope>
    <source>
        <strain evidence="8 9">YIM 101269</strain>
    </source>
</reference>
<dbReference type="InterPro" id="IPR011249">
    <property type="entry name" value="Metalloenz_LuxS/M16"/>
</dbReference>
<dbReference type="PANTHER" id="PTHR43690:SF17">
    <property type="entry name" value="PROTEIN YHJJ"/>
    <property type="match status" value="1"/>
</dbReference>
<dbReference type="InterPro" id="IPR011765">
    <property type="entry name" value="Pept_M16_N"/>
</dbReference>
<evidence type="ECO:0000256" key="1">
    <source>
        <dbReference type="ARBA" id="ARBA00007261"/>
    </source>
</evidence>
<dbReference type="GO" id="GO:0006508">
    <property type="term" value="P:proteolysis"/>
    <property type="evidence" value="ECO:0007669"/>
    <property type="project" value="UniProtKB-KW"/>
</dbReference>
<dbReference type="RefSeq" id="WP_143938954.1">
    <property type="nucleotide sequence ID" value="NZ_VKKG01000005.1"/>
</dbReference>
<proteinExistence type="inferred from homology"/>
<accession>A0A553JYG7</accession>
<keyword evidence="3" id="KW-0378">Hydrolase</keyword>
<dbReference type="Pfam" id="PF05193">
    <property type="entry name" value="Peptidase_M16_C"/>
    <property type="match status" value="1"/>
</dbReference>
<dbReference type="InterPro" id="IPR050626">
    <property type="entry name" value="Peptidase_M16"/>
</dbReference>
<dbReference type="AlphaFoldDB" id="A0A553JYG7"/>
<dbReference type="EMBL" id="VKKG01000005">
    <property type="protein sequence ID" value="TRY17490.1"/>
    <property type="molecule type" value="Genomic_DNA"/>
</dbReference>
<dbReference type="SUPFAM" id="SSF63411">
    <property type="entry name" value="LuxS/MPP-like metallohydrolase"/>
    <property type="match status" value="2"/>
</dbReference>
<evidence type="ECO:0000259" key="7">
    <source>
        <dbReference type="Pfam" id="PF05193"/>
    </source>
</evidence>
<keyword evidence="9" id="KW-1185">Reference proteome</keyword>